<protein>
    <submittedName>
        <fullName evidence="2">Transcriptional regulators of sugar metabolism</fullName>
    </submittedName>
</protein>
<dbReference type="Pfam" id="PF02589">
    <property type="entry name" value="LUD_dom"/>
    <property type="match status" value="1"/>
</dbReference>
<gene>
    <name evidence="2" type="ORF">ASZ90_001147</name>
</gene>
<accession>A0A0W8G755</accession>
<reference evidence="2" key="1">
    <citation type="journal article" date="2015" name="Proc. Natl. Acad. Sci. U.S.A.">
        <title>Networks of energetic and metabolic interactions define dynamics in microbial communities.</title>
        <authorList>
            <person name="Embree M."/>
            <person name="Liu J.K."/>
            <person name="Al-Bassam M.M."/>
            <person name="Zengler K."/>
        </authorList>
    </citation>
    <scope>NUCLEOTIDE SEQUENCE</scope>
</reference>
<dbReference type="EMBL" id="LNQE01000149">
    <property type="protein sequence ID" value="KUG28967.1"/>
    <property type="molecule type" value="Genomic_DNA"/>
</dbReference>
<dbReference type="InterPro" id="IPR003741">
    <property type="entry name" value="LUD_dom"/>
</dbReference>
<dbReference type="PIRSF" id="PIRSF020269">
    <property type="entry name" value="DUF1121"/>
    <property type="match status" value="1"/>
</dbReference>
<dbReference type="AlphaFoldDB" id="A0A0W8G755"/>
<dbReference type="PANTHER" id="PTHR36179">
    <property type="entry name" value="LUD_DOM DOMAIN-CONTAINING PROTEIN"/>
    <property type="match status" value="1"/>
</dbReference>
<dbReference type="InterPro" id="IPR009501">
    <property type="entry name" value="UCP020269"/>
</dbReference>
<dbReference type="SUPFAM" id="SSF100950">
    <property type="entry name" value="NagB/RpiA/CoA transferase-like"/>
    <property type="match status" value="1"/>
</dbReference>
<comment type="caution">
    <text evidence="2">The sequence shown here is derived from an EMBL/GenBank/DDBJ whole genome shotgun (WGS) entry which is preliminary data.</text>
</comment>
<dbReference type="PANTHER" id="PTHR36179:SF2">
    <property type="entry name" value="LUD DOMAIN-CONTAINING PROTEIN"/>
    <property type="match status" value="1"/>
</dbReference>
<dbReference type="InterPro" id="IPR024185">
    <property type="entry name" value="FTHF_cligase-like_sf"/>
</dbReference>
<sequence length="217" mass="23367">MENFIAAFAAKRLEAARKALTANNFEVHVAADAATAAELVLTRIIPETGARSFSFGGSGTVASLGLVAALLGNSEYDVLNTTDKSLPPAKMYELRRQALLVDCFLTGTNAVTETGQLVNLDMIGNRVGAMHFGPRHVIVVAGRNKIVSGVDEGMRRIRNFAAPANAMRLDKKTPCVKTSFCQDCKSPERICNVWTITEKSFPAGRVKVVLIDQDLGI</sequence>
<proteinExistence type="predicted"/>
<name>A0A0W8G755_9ZZZZ</name>
<feature type="domain" description="LUD" evidence="1">
    <location>
        <begin position="14"/>
        <end position="211"/>
    </location>
</feature>
<organism evidence="2">
    <name type="scientific">hydrocarbon metagenome</name>
    <dbReference type="NCBI Taxonomy" id="938273"/>
    <lineage>
        <taxon>unclassified sequences</taxon>
        <taxon>metagenomes</taxon>
        <taxon>ecological metagenomes</taxon>
    </lineage>
</organism>
<dbReference type="Gene3D" id="3.40.50.10420">
    <property type="entry name" value="NagB/RpiA/CoA transferase-like"/>
    <property type="match status" value="1"/>
</dbReference>
<evidence type="ECO:0000313" key="2">
    <source>
        <dbReference type="EMBL" id="KUG28967.1"/>
    </source>
</evidence>
<dbReference type="InterPro" id="IPR037171">
    <property type="entry name" value="NagB/RpiA_transferase-like"/>
</dbReference>
<evidence type="ECO:0000259" key="1">
    <source>
        <dbReference type="Pfam" id="PF02589"/>
    </source>
</evidence>